<dbReference type="Proteomes" id="UP000828251">
    <property type="component" value="Unassembled WGS sequence"/>
</dbReference>
<feature type="compositionally biased region" description="Basic and acidic residues" evidence="1">
    <location>
        <begin position="204"/>
        <end position="214"/>
    </location>
</feature>
<comment type="caution">
    <text evidence="2">The sequence shown here is derived from an EMBL/GenBank/DDBJ whole genome shotgun (WGS) entry which is preliminary data.</text>
</comment>
<evidence type="ECO:0000313" key="3">
    <source>
        <dbReference type="Proteomes" id="UP000828251"/>
    </source>
</evidence>
<dbReference type="AlphaFoldDB" id="A0A9D4AKZ0"/>
<name>A0A9D4AKZ0_9ROSI</name>
<evidence type="ECO:0000256" key="1">
    <source>
        <dbReference type="SAM" id="MobiDB-lite"/>
    </source>
</evidence>
<organism evidence="2 3">
    <name type="scientific">Gossypium stocksii</name>
    <dbReference type="NCBI Taxonomy" id="47602"/>
    <lineage>
        <taxon>Eukaryota</taxon>
        <taxon>Viridiplantae</taxon>
        <taxon>Streptophyta</taxon>
        <taxon>Embryophyta</taxon>
        <taxon>Tracheophyta</taxon>
        <taxon>Spermatophyta</taxon>
        <taxon>Magnoliopsida</taxon>
        <taxon>eudicotyledons</taxon>
        <taxon>Gunneridae</taxon>
        <taxon>Pentapetalae</taxon>
        <taxon>rosids</taxon>
        <taxon>malvids</taxon>
        <taxon>Malvales</taxon>
        <taxon>Malvaceae</taxon>
        <taxon>Malvoideae</taxon>
        <taxon>Gossypium</taxon>
    </lineage>
</organism>
<feature type="region of interest" description="Disordered" evidence="1">
    <location>
        <begin position="176"/>
        <end position="232"/>
    </location>
</feature>
<dbReference type="EMBL" id="JAIQCV010000001">
    <property type="protein sequence ID" value="KAH1129631.1"/>
    <property type="molecule type" value="Genomic_DNA"/>
</dbReference>
<evidence type="ECO:0000313" key="2">
    <source>
        <dbReference type="EMBL" id="KAH1129631.1"/>
    </source>
</evidence>
<proteinExistence type="predicted"/>
<gene>
    <name evidence="2" type="ORF">J1N35_001009</name>
</gene>
<reference evidence="2 3" key="1">
    <citation type="journal article" date="2021" name="Plant Biotechnol. J.">
        <title>Multi-omics assisted identification of the key and species-specific regulatory components of drought-tolerant mechanisms in Gossypium stocksii.</title>
        <authorList>
            <person name="Yu D."/>
            <person name="Ke L."/>
            <person name="Zhang D."/>
            <person name="Wu Y."/>
            <person name="Sun Y."/>
            <person name="Mei J."/>
            <person name="Sun J."/>
            <person name="Sun Y."/>
        </authorList>
    </citation>
    <scope>NUCLEOTIDE SEQUENCE [LARGE SCALE GENOMIC DNA]</scope>
    <source>
        <strain evidence="3">cv. E1</strain>
        <tissue evidence="2">Leaf</tissue>
    </source>
</reference>
<protein>
    <submittedName>
        <fullName evidence="2">Uncharacterized protein</fullName>
    </submittedName>
</protein>
<keyword evidence="3" id="KW-1185">Reference proteome</keyword>
<sequence length="232" mass="25987">MSRRVKSVIYYNSQICNIKVRVVFVGAKSVELTFNCTIQLCKIQTRIRRKVGGSTRGRISRLQCRYLASVDHYRYDLFDLNDELQLKIVISLHVSNGNTIIELYVEFAEVDGSSPSLATIAVDVEIEVEVESLLSWAESTYTGGSSMYTEHQTGIDFGGYMDCKITNDLPLSMRTDEGSSNLLLEGDNKGVDEEEYAVEDENVDEGKDATNKEDMCEEQGTTNAFDGEELDP</sequence>
<feature type="compositionally biased region" description="Acidic residues" evidence="1">
    <location>
        <begin position="192"/>
        <end position="203"/>
    </location>
</feature>
<accession>A0A9D4AKZ0</accession>